<comment type="caution">
    <text evidence="2">The sequence shown here is derived from an EMBL/GenBank/DDBJ whole genome shotgun (WGS) entry which is preliminary data.</text>
</comment>
<dbReference type="Proteomes" id="UP000178129">
    <property type="component" value="Unassembled WGS sequence"/>
</dbReference>
<dbReference type="EMBL" id="FJUW01000003">
    <property type="protein sequence ID" value="CZS89773.1"/>
    <property type="molecule type" value="Genomic_DNA"/>
</dbReference>
<dbReference type="AlphaFoldDB" id="A0A1E1JVC3"/>
<evidence type="ECO:0000313" key="3">
    <source>
        <dbReference type="Proteomes" id="UP000178129"/>
    </source>
</evidence>
<sequence>MAHDRFDVCLVVLALGLSASGTNIHFRAGVGETDVFEVSTGNESNHPHQQSSQQLPTSIYHTSLSAYTPSSLAKFNMQVNTLLVTAFMAAMVQPGLACTISQDCCWGGNDAGLNGCENQHTIDKAETCTSAPYVADYCRNNGVTPFQCDADCCSISRKVGRGCP</sequence>
<dbReference type="InParanoid" id="A0A1E1JVC3"/>
<evidence type="ECO:0000313" key="2">
    <source>
        <dbReference type="EMBL" id="CZS89773.1"/>
    </source>
</evidence>
<keyword evidence="3" id="KW-1185">Reference proteome</keyword>
<reference evidence="3" key="1">
    <citation type="submission" date="2016-03" db="EMBL/GenBank/DDBJ databases">
        <authorList>
            <person name="Ploux O."/>
        </authorList>
    </citation>
    <scope>NUCLEOTIDE SEQUENCE [LARGE SCALE GENOMIC DNA]</scope>
    <source>
        <strain evidence="3">UK7</strain>
    </source>
</reference>
<organism evidence="2 3">
    <name type="scientific">Rhynchosporium graminicola</name>
    <dbReference type="NCBI Taxonomy" id="2792576"/>
    <lineage>
        <taxon>Eukaryota</taxon>
        <taxon>Fungi</taxon>
        <taxon>Dikarya</taxon>
        <taxon>Ascomycota</taxon>
        <taxon>Pezizomycotina</taxon>
        <taxon>Leotiomycetes</taxon>
        <taxon>Helotiales</taxon>
        <taxon>Ploettnerulaceae</taxon>
        <taxon>Rhynchosporium</taxon>
    </lineage>
</organism>
<name>A0A1E1JVC3_9HELO</name>
<accession>A0A1E1JVC3</accession>
<evidence type="ECO:0000256" key="1">
    <source>
        <dbReference type="SAM" id="SignalP"/>
    </source>
</evidence>
<feature type="signal peptide" evidence="1">
    <location>
        <begin position="1"/>
        <end position="21"/>
    </location>
</feature>
<feature type="chain" id="PRO_5009445298" evidence="1">
    <location>
        <begin position="22"/>
        <end position="164"/>
    </location>
</feature>
<proteinExistence type="predicted"/>
<gene>
    <name evidence="2" type="ORF">RCO7_02440</name>
</gene>
<keyword evidence="1" id="KW-0732">Signal</keyword>
<protein>
    <submittedName>
        <fullName evidence="2">Uncharacterized protein</fullName>
    </submittedName>
</protein>